<feature type="compositionally biased region" description="Basic and acidic residues" evidence="7">
    <location>
        <begin position="46"/>
        <end position="58"/>
    </location>
</feature>
<evidence type="ECO:0000313" key="11">
    <source>
        <dbReference type="Proteomes" id="UP001419084"/>
    </source>
</evidence>
<evidence type="ECO:0000256" key="2">
    <source>
        <dbReference type="ARBA" id="ARBA00008610"/>
    </source>
</evidence>
<evidence type="ECO:0000313" key="10">
    <source>
        <dbReference type="EMBL" id="GLB28587.1"/>
    </source>
</evidence>
<evidence type="ECO:0000256" key="7">
    <source>
        <dbReference type="SAM" id="MobiDB-lite"/>
    </source>
</evidence>
<evidence type="ECO:0000256" key="1">
    <source>
        <dbReference type="ARBA" id="ARBA00004193"/>
    </source>
</evidence>
<dbReference type="SUPFAM" id="SSF53822">
    <property type="entry name" value="Periplasmic binding protein-like I"/>
    <property type="match status" value="1"/>
</dbReference>
<evidence type="ECO:0000256" key="4">
    <source>
        <dbReference type="ARBA" id="ARBA00022729"/>
    </source>
</evidence>
<dbReference type="PROSITE" id="PS51257">
    <property type="entry name" value="PROKAR_LIPOPROTEIN"/>
    <property type="match status" value="1"/>
</dbReference>
<feature type="chain" id="PRO_5047401045" evidence="8">
    <location>
        <begin position="29"/>
        <end position="357"/>
    </location>
</feature>
<protein>
    <submittedName>
        <fullName evidence="10">BMP family ABC transporter substrate-binding protein</fullName>
    </submittedName>
</protein>
<keyword evidence="11" id="KW-1185">Reference proteome</keyword>
<evidence type="ECO:0000256" key="3">
    <source>
        <dbReference type="ARBA" id="ARBA00022475"/>
    </source>
</evidence>
<comment type="caution">
    <text evidence="10">The sequence shown here is derived from an EMBL/GenBank/DDBJ whole genome shotgun (WGS) entry which is preliminary data.</text>
</comment>
<keyword evidence="3" id="KW-1003">Cell membrane</keyword>
<dbReference type="EMBL" id="BRPJ01000009">
    <property type="protein sequence ID" value="GLB28587.1"/>
    <property type="molecule type" value="Genomic_DNA"/>
</dbReference>
<keyword evidence="5" id="KW-0472">Membrane</keyword>
<feature type="domain" description="ABC transporter substrate-binding protein PnrA-like" evidence="9">
    <location>
        <begin position="68"/>
        <end position="344"/>
    </location>
</feature>
<feature type="compositionally biased region" description="Low complexity" evidence="7">
    <location>
        <begin position="30"/>
        <end position="45"/>
    </location>
</feature>
<dbReference type="RefSeq" id="WP_346064556.1">
    <property type="nucleotide sequence ID" value="NZ_BRPJ01000009.1"/>
</dbReference>
<comment type="similarity">
    <text evidence="2">Belongs to the BMP lipoprotein family.</text>
</comment>
<keyword evidence="6" id="KW-0449">Lipoprotein</keyword>
<dbReference type="InterPro" id="IPR003760">
    <property type="entry name" value="PnrA-like"/>
</dbReference>
<dbReference type="PANTHER" id="PTHR34296:SF2">
    <property type="entry name" value="ABC TRANSPORTER GUANOSINE-BINDING PROTEIN NUPN"/>
    <property type="match status" value="1"/>
</dbReference>
<dbReference type="CDD" id="cd06304">
    <property type="entry name" value="PBP1_BmpA_Med_PnrA-like"/>
    <property type="match status" value="1"/>
</dbReference>
<reference evidence="10 11" key="1">
    <citation type="journal article" date="2024" name="Int. J. Syst. Evol. Microbiol.">
        <title>Lacrimispora brassicae sp. nov. isolated from fermented cabbage, and proposal of Clostridium indicum Gundawar et al. 2019 and Clostridium methoxybenzovorans Mechichi et al. 1999 as heterotypic synonyms of Lacrimispora amygdalina (Parshina et al. 2003) Haas and Blanchard 2020 and Lacrimispora indolis (McClung and McCoy 1957) Haas and Blanchard 2020, respectively.</title>
        <authorList>
            <person name="Kobayashi H."/>
            <person name="Tanizawa Y."/>
            <person name="Sakamoto M."/>
            <person name="Ohkuma M."/>
            <person name="Tohno M."/>
        </authorList>
    </citation>
    <scope>NUCLEOTIDE SEQUENCE [LARGE SCALE GENOMIC DNA]</scope>
    <source>
        <strain evidence="10 11">DSM 12857</strain>
    </source>
</reference>
<dbReference type="PANTHER" id="PTHR34296">
    <property type="entry name" value="TRANSCRIPTIONAL ACTIVATOR PROTEIN MED"/>
    <property type="match status" value="1"/>
</dbReference>
<keyword evidence="4 8" id="KW-0732">Signal</keyword>
<dbReference type="Proteomes" id="UP001419084">
    <property type="component" value="Unassembled WGS sequence"/>
</dbReference>
<comment type="subcellular location">
    <subcellularLocation>
        <location evidence="1">Cell membrane</location>
        <topology evidence="1">Lipid-anchor</topology>
    </subcellularLocation>
</comment>
<name>A0ABQ5M1F0_9FIRM</name>
<accession>A0ABQ5M1F0</accession>
<dbReference type="InterPro" id="IPR050957">
    <property type="entry name" value="BMP_lipoprotein"/>
</dbReference>
<dbReference type="Gene3D" id="3.40.50.2300">
    <property type="match status" value="2"/>
</dbReference>
<feature type="signal peptide" evidence="8">
    <location>
        <begin position="1"/>
        <end position="28"/>
    </location>
</feature>
<dbReference type="Pfam" id="PF02608">
    <property type="entry name" value="Bmp"/>
    <property type="match status" value="1"/>
</dbReference>
<feature type="region of interest" description="Disordered" evidence="7">
    <location>
        <begin position="30"/>
        <end position="58"/>
    </location>
</feature>
<proteinExistence type="inferred from homology"/>
<evidence type="ECO:0000256" key="8">
    <source>
        <dbReference type="SAM" id="SignalP"/>
    </source>
</evidence>
<evidence type="ECO:0000256" key="5">
    <source>
        <dbReference type="ARBA" id="ARBA00023136"/>
    </source>
</evidence>
<evidence type="ECO:0000256" key="6">
    <source>
        <dbReference type="ARBA" id="ARBA00023288"/>
    </source>
</evidence>
<organism evidence="10 11">
    <name type="scientific">Lacrimispora amygdalina</name>
    <dbReference type="NCBI Taxonomy" id="253257"/>
    <lineage>
        <taxon>Bacteria</taxon>
        <taxon>Bacillati</taxon>
        <taxon>Bacillota</taxon>
        <taxon>Clostridia</taxon>
        <taxon>Lachnospirales</taxon>
        <taxon>Lachnospiraceae</taxon>
        <taxon>Lacrimispora</taxon>
    </lineage>
</organism>
<dbReference type="InterPro" id="IPR028082">
    <property type="entry name" value="Peripla_BP_I"/>
</dbReference>
<gene>
    <name evidence="10" type="primary">bmpA</name>
    <name evidence="10" type="ORF">LAD12857_05100</name>
</gene>
<sequence length="357" mass="37251">MKKTMKTASLIMAAVLTAMSLAACGSTAAPTKTETSAAETSASETAKTETTKAGETKAAETSKASGYKVAMVLDSSVSDGGWGASCYQAMVNAAKDSGWETVYTDNVATADFATVMTDYAELGYNLIFAPGNQYTDAVKQVAEEYPEINFALLNGTVETENITSILPDAKQIGYMAGALAGLMSKTNNIGFIGGMELDTTKAKLECYEKAAKKVNPDIKVSSAYAGSFSDTAKGKEIASSMVSTYDVDVMFGDASAVDTGAREALAGSEGRYDIGQPGDLGSADDKIIICSVVTDNAALLKACMKDVEADKFGGQTIYGDLGNGCLSIGTFSNAVPEDIQTQYKEIVDQIQAGTFIQ</sequence>
<evidence type="ECO:0000259" key="9">
    <source>
        <dbReference type="Pfam" id="PF02608"/>
    </source>
</evidence>